<name>A0A414ZRD8_9FIRM</name>
<dbReference type="AlphaFoldDB" id="A0A414ZRD8"/>
<organism evidence="1 2">
    <name type="scientific">Agathobacter rectalis</name>
    <dbReference type="NCBI Taxonomy" id="39491"/>
    <lineage>
        <taxon>Bacteria</taxon>
        <taxon>Bacillati</taxon>
        <taxon>Bacillota</taxon>
        <taxon>Clostridia</taxon>
        <taxon>Lachnospirales</taxon>
        <taxon>Lachnospiraceae</taxon>
        <taxon>Agathobacter</taxon>
    </lineage>
</organism>
<accession>A0A414ZRD8</accession>
<reference evidence="1 2" key="1">
    <citation type="submission" date="2018-08" db="EMBL/GenBank/DDBJ databases">
        <title>A genome reference for cultivated species of the human gut microbiota.</title>
        <authorList>
            <person name="Zou Y."/>
            <person name="Xue W."/>
            <person name="Luo G."/>
        </authorList>
    </citation>
    <scope>NUCLEOTIDE SEQUENCE [LARGE SCALE GENOMIC DNA]</scope>
    <source>
        <strain evidence="1 2">AM16-11</strain>
    </source>
</reference>
<protein>
    <submittedName>
        <fullName evidence="1">Uncharacterized protein</fullName>
    </submittedName>
</protein>
<sequence length="261" mass="30677">MYILNEKEYIREILVSGNKPDNISNGYLITLIAKYYFDRGKDPNILIDTVKAKMLEFNIEGYQEYRYANKIKKTCIDLYDSESKNLFRELEYVPIYEKELKVVESLPNDRQKKFMFTLFAIARYMNSEGWINKKDSRGLSEVFKLANVTLSSDKRNELLHELYSNGYIHFGKKVNNLNIKIDLGDTDDDVAYKVTQFENIGNQYIGNFKKGYKQCANGCGRKIKIKGTNDKYCKYCAREKQLEWQRNSMRKSRETSMCEVS</sequence>
<dbReference type="RefSeq" id="WP_118257273.1">
    <property type="nucleotide sequence ID" value="NZ_QRKN01000001.1"/>
</dbReference>
<dbReference type="EMBL" id="QRKN01000001">
    <property type="protein sequence ID" value="RHI25797.1"/>
    <property type="molecule type" value="Genomic_DNA"/>
</dbReference>
<gene>
    <name evidence="1" type="ORF">DW172_03700</name>
</gene>
<dbReference type="Proteomes" id="UP000285865">
    <property type="component" value="Unassembled WGS sequence"/>
</dbReference>
<proteinExistence type="predicted"/>
<comment type="caution">
    <text evidence="1">The sequence shown here is derived from an EMBL/GenBank/DDBJ whole genome shotgun (WGS) entry which is preliminary data.</text>
</comment>
<evidence type="ECO:0000313" key="1">
    <source>
        <dbReference type="EMBL" id="RHI25797.1"/>
    </source>
</evidence>
<evidence type="ECO:0000313" key="2">
    <source>
        <dbReference type="Proteomes" id="UP000285865"/>
    </source>
</evidence>